<dbReference type="SUPFAM" id="SSF54791">
    <property type="entry name" value="Eukaryotic type KH-domain (KH-domain type I)"/>
    <property type="match status" value="5"/>
</dbReference>
<evidence type="ECO:0000313" key="5">
    <source>
        <dbReference type="EMBL" id="KAK8964153.1"/>
    </source>
</evidence>
<feature type="domain" description="K Homology" evidence="4">
    <location>
        <begin position="178"/>
        <end position="255"/>
    </location>
</feature>
<feature type="domain" description="K Homology" evidence="4">
    <location>
        <begin position="422"/>
        <end position="496"/>
    </location>
</feature>
<evidence type="ECO:0000256" key="1">
    <source>
        <dbReference type="ARBA" id="ARBA00022737"/>
    </source>
</evidence>
<organism evidence="5 6">
    <name type="scientific">Platanthera guangdongensis</name>
    <dbReference type="NCBI Taxonomy" id="2320717"/>
    <lineage>
        <taxon>Eukaryota</taxon>
        <taxon>Viridiplantae</taxon>
        <taxon>Streptophyta</taxon>
        <taxon>Embryophyta</taxon>
        <taxon>Tracheophyta</taxon>
        <taxon>Spermatophyta</taxon>
        <taxon>Magnoliopsida</taxon>
        <taxon>Liliopsida</taxon>
        <taxon>Asparagales</taxon>
        <taxon>Orchidaceae</taxon>
        <taxon>Orchidoideae</taxon>
        <taxon>Orchideae</taxon>
        <taxon>Orchidinae</taxon>
        <taxon>Platanthera</taxon>
    </lineage>
</organism>
<keyword evidence="2" id="KW-0694">RNA-binding</keyword>
<keyword evidence="6" id="KW-1185">Reference proteome</keyword>
<dbReference type="CDD" id="cd22460">
    <property type="entry name" value="KH-I_PEPPER_rpt2_like"/>
    <property type="match status" value="2"/>
</dbReference>
<dbReference type="InterPro" id="IPR036612">
    <property type="entry name" value="KH_dom_type_1_sf"/>
</dbReference>
<dbReference type="Pfam" id="PF00013">
    <property type="entry name" value="KH_1"/>
    <property type="match status" value="3"/>
</dbReference>
<dbReference type="CDD" id="cd22459">
    <property type="entry name" value="KH-I_PEPPER_rpt1_like"/>
    <property type="match status" value="1"/>
</dbReference>
<dbReference type="PROSITE" id="PS50084">
    <property type="entry name" value="KH_TYPE_1"/>
    <property type="match status" value="4"/>
</dbReference>
<accession>A0ABR2MJ12</accession>
<gene>
    <name evidence="5" type="ORF">KSP40_PGU015313</name>
</gene>
<keyword evidence="1" id="KW-0677">Repeat</keyword>
<proteinExistence type="predicted"/>
<evidence type="ECO:0000259" key="4">
    <source>
        <dbReference type="SMART" id="SM00322"/>
    </source>
</evidence>
<dbReference type="EMBL" id="JBBWWR010000007">
    <property type="protein sequence ID" value="KAK8964153.1"/>
    <property type="molecule type" value="Genomic_DNA"/>
</dbReference>
<evidence type="ECO:0000256" key="2">
    <source>
        <dbReference type="PROSITE-ProRule" id="PRU00117"/>
    </source>
</evidence>
<feature type="compositionally biased region" description="Pro residues" evidence="3">
    <location>
        <begin position="49"/>
        <end position="64"/>
    </location>
</feature>
<feature type="domain" description="K Homology" evidence="4">
    <location>
        <begin position="597"/>
        <end position="667"/>
    </location>
</feature>
<dbReference type="InterPro" id="IPR004088">
    <property type="entry name" value="KH_dom_type_1"/>
</dbReference>
<dbReference type="InterPro" id="IPR004087">
    <property type="entry name" value="KH_dom"/>
</dbReference>
<feature type="region of interest" description="Disordered" evidence="3">
    <location>
        <begin position="1"/>
        <end position="67"/>
    </location>
</feature>
<dbReference type="Proteomes" id="UP001412067">
    <property type="component" value="Unassembled WGS sequence"/>
</dbReference>
<evidence type="ECO:0000256" key="3">
    <source>
        <dbReference type="SAM" id="MobiDB-lite"/>
    </source>
</evidence>
<dbReference type="Gene3D" id="3.30.310.210">
    <property type="match status" value="1"/>
</dbReference>
<dbReference type="PANTHER" id="PTHR10288">
    <property type="entry name" value="KH DOMAIN CONTAINING RNA BINDING PROTEIN"/>
    <property type="match status" value="1"/>
</dbReference>
<sequence length="674" mass="74522">MDRSRSKRSYHHDHDSDSQTPPPRTKPRYDGGSHRRTNHQHRNSDRRPSPPPPPPPPPLHPPSPDSVTTFFRILCSDAKIGSVIGKSGSIIRSIRRETGAWINVHELLPGDEERIIETADGRRRDSNGRPPHYSPAQEALLLIHEKVLDADLEDAAQEEEHDAESGMWGGGERSRERGRVTTRLVVPMMHVGCLLGKGGKIIEHMRNETKTHIRVLPREDLRTPRCISMSEEVVQVFGESSCVKKAVKIISFRLKESQHREHGPFHGRIHSSDDYFLPDADLIGSIQHQSAFERADLGPRIAVGPTRVRNNAYGSENNCLFDSDFDAMIDRPQTFTVEDIAFRILCPRDKVETVIGPLSGIGEMLQTDVGVHVRVTDPVEGSDEQIIVITSDEGPDDELFPAQEALLHVQTHIVDLGPDKDNIITTRLLVQASEIECLEGKDGSLSDFKKLTCANVQVLPKEDLPLCALETDEIIQIVGEIRAARKALVHVTAKLRGYFYRDLSIPPDVMPRPFSATSHVGKIVGLESNSIRSLPCEGYQGTDPPVVSFEIVRASSTNWPSKDSAISASGSLELEQNFINDSVRHSGLKRFAAPLITKSTFEVVIPEDAVSSLITKSGSKLAQISEMSGATMILLEDRPDSNDKVVQISGTPEQAERAQSLLQGFILSSKFPPS</sequence>
<name>A0ABR2MJ12_9ASPA</name>
<evidence type="ECO:0000313" key="6">
    <source>
        <dbReference type="Proteomes" id="UP001412067"/>
    </source>
</evidence>
<comment type="caution">
    <text evidence="5">The sequence shown here is derived from an EMBL/GenBank/DDBJ whole genome shotgun (WGS) entry which is preliminary data.</text>
</comment>
<reference evidence="5 6" key="1">
    <citation type="journal article" date="2022" name="Nat. Plants">
        <title>Genomes of leafy and leafless Platanthera orchids illuminate the evolution of mycoheterotrophy.</title>
        <authorList>
            <person name="Li M.H."/>
            <person name="Liu K.W."/>
            <person name="Li Z."/>
            <person name="Lu H.C."/>
            <person name="Ye Q.L."/>
            <person name="Zhang D."/>
            <person name="Wang J.Y."/>
            <person name="Li Y.F."/>
            <person name="Zhong Z.M."/>
            <person name="Liu X."/>
            <person name="Yu X."/>
            <person name="Liu D.K."/>
            <person name="Tu X.D."/>
            <person name="Liu B."/>
            <person name="Hao Y."/>
            <person name="Liao X.Y."/>
            <person name="Jiang Y.T."/>
            <person name="Sun W.H."/>
            <person name="Chen J."/>
            <person name="Chen Y.Q."/>
            <person name="Ai Y."/>
            <person name="Zhai J.W."/>
            <person name="Wu S.S."/>
            <person name="Zhou Z."/>
            <person name="Hsiao Y.Y."/>
            <person name="Wu W.L."/>
            <person name="Chen Y.Y."/>
            <person name="Lin Y.F."/>
            <person name="Hsu J.L."/>
            <person name="Li C.Y."/>
            <person name="Wang Z.W."/>
            <person name="Zhao X."/>
            <person name="Zhong W.Y."/>
            <person name="Ma X.K."/>
            <person name="Ma L."/>
            <person name="Huang J."/>
            <person name="Chen G.Z."/>
            <person name="Huang M.Z."/>
            <person name="Huang L."/>
            <person name="Peng D.H."/>
            <person name="Luo Y.B."/>
            <person name="Zou S.Q."/>
            <person name="Chen S.P."/>
            <person name="Lan S."/>
            <person name="Tsai W.C."/>
            <person name="Van de Peer Y."/>
            <person name="Liu Z.J."/>
        </authorList>
    </citation>
    <scope>NUCLEOTIDE SEQUENCE [LARGE SCALE GENOMIC DNA]</scope>
    <source>
        <strain evidence="5">Lor288</strain>
    </source>
</reference>
<feature type="domain" description="K Homology" evidence="4">
    <location>
        <begin position="338"/>
        <end position="411"/>
    </location>
</feature>
<feature type="compositionally biased region" description="Basic residues" evidence="3">
    <location>
        <begin position="1"/>
        <end position="11"/>
    </location>
</feature>
<protein>
    <recommendedName>
        <fullName evidence="4">K Homology domain-containing protein</fullName>
    </recommendedName>
</protein>
<dbReference type="SMART" id="SM00322">
    <property type="entry name" value="KH"/>
    <property type="match status" value="5"/>
</dbReference>
<feature type="region of interest" description="Disordered" evidence="3">
    <location>
        <begin position="155"/>
        <end position="176"/>
    </location>
</feature>
<feature type="domain" description="K Homology" evidence="4">
    <location>
        <begin position="67"/>
        <end position="164"/>
    </location>
</feature>
<dbReference type="Gene3D" id="3.30.1370.10">
    <property type="entry name" value="K Homology domain, type 1"/>
    <property type="match status" value="3"/>
</dbReference>